<keyword evidence="1" id="KW-1133">Transmembrane helix</keyword>
<feature type="transmembrane region" description="Helical" evidence="1">
    <location>
        <begin position="63"/>
        <end position="85"/>
    </location>
</feature>
<keyword evidence="1" id="KW-0812">Transmembrane</keyword>
<dbReference type="AlphaFoldDB" id="A0A7C4H983"/>
<organism evidence="2">
    <name type="scientific">Ignisphaera aggregans</name>
    <dbReference type="NCBI Taxonomy" id="334771"/>
    <lineage>
        <taxon>Archaea</taxon>
        <taxon>Thermoproteota</taxon>
        <taxon>Thermoprotei</taxon>
        <taxon>Desulfurococcales</taxon>
        <taxon>Desulfurococcaceae</taxon>
        <taxon>Ignisphaera</taxon>
    </lineage>
</organism>
<feature type="transmembrane region" description="Helical" evidence="1">
    <location>
        <begin position="138"/>
        <end position="158"/>
    </location>
</feature>
<proteinExistence type="predicted"/>
<reference evidence="2" key="1">
    <citation type="journal article" date="2020" name="mSystems">
        <title>Genome- and Community-Level Interaction Insights into Carbon Utilization and Element Cycling Functions of Hydrothermarchaeota in Hydrothermal Sediment.</title>
        <authorList>
            <person name="Zhou Z."/>
            <person name="Liu Y."/>
            <person name="Xu W."/>
            <person name="Pan J."/>
            <person name="Luo Z.H."/>
            <person name="Li M."/>
        </authorList>
    </citation>
    <scope>NUCLEOTIDE SEQUENCE [LARGE SCALE GENOMIC DNA]</scope>
    <source>
        <strain evidence="2">SpSt-658</strain>
    </source>
</reference>
<protein>
    <submittedName>
        <fullName evidence="2">Uncharacterized protein</fullName>
    </submittedName>
</protein>
<sequence>MNTKEVAERALSLIRSLILQDLFLGYKQTGKVPRYTVVKITEELFVILLLTISLVMINKLDSLSSFILSLGIVHVMYALFSPALYNSLGVKNKLKPVPREEALKVLTKMLLKVNKYLNKVYVTGSICYAQQVRDVDVTIVPVSYFSAYVLFIHLRIWIFKFITRRIHFFPDVYILEYNIYSYTCEPEIMK</sequence>
<dbReference type="EMBL" id="DTCA01000142">
    <property type="protein sequence ID" value="HGM07674.1"/>
    <property type="molecule type" value="Genomic_DNA"/>
</dbReference>
<feature type="transmembrane region" description="Helical" evidence="1">
    <location>
        <begin position="37"/>
        <end position="57"/>
    </location>
</feature>
<evidence type="ECO:0000313" key="2">
    <source>
        <dbReference type="EMBL" id="HGM07674.1"/>
    </source>
</evidence>
<gene>
    <name evidence="2" type="ORF">ENU31_04620</name>
</gene>
<evidence type="ECO:0000256" key="1">
    <source>
        <dbReference type="SAM" id="Phobius"/>
    </source>
</evidence>
<name>A0A7C4H983_9CREN</name>
<keyword evidence="1" id="KW-0472">Membrane</keyword>
<comment type="caution">
    <text evidence="2">The sequence shown here is derived from an EMBL/GenBank/DDBJ whole genome shotgun (WGS) entry which is preliminary data.</text>
</comment>
<accession>A0A7C4H983</accession>